<name>A0A3B0AFB3_9ACTN</name>
<organism evidence="1 3">
    <name type="scientific">Streptomyces klenkii</name>
    <dbReference type="NCBI Taxonomy" id="1420899"/>
    <lineage>
        <taxon>Bacteria</taxon>
        <taxon>Bacillati</taxon>
        <taxon>Actinomycetota</taxon>
        <taxon>Actinomycetes</taxon>
        <taxon>Kitasatosporales</taxon>
        <taxon>Streptomycetaceae</taxon>
        <taxon>Streptomyces</taxon>
    </lineage>
</organism>
<evidence type="ECO:0000313" key="2">
    <source>
        <dbReference type="EMBL" id="RKN69709.1"/>
    </source>
</evidence>
<keyword evidence="3" id="KW-1185">Reference proteome</keyword>
<protein>
    <submittedName>
        <fullName evidence="1">IS5/IS1182 family transposase</fullName>
    </submittedName>
</protein>
<dbReference type="AlphaFoldDB" id="A0A3B0AFB3"/>
<dbReference type="Proteomes" id="UP000270343">
    <property type="component" value="Unassembled WGS sequence"/>
</dbReference>
<sequence length="28" mass="3263">MAGVLRAERVWVETFTGLRAGQFERLLR</sequence>
<reference evidence="1 3" key="1">
    <citation type="journal article" date="2015" name="Antonie Van Leeuwenhoek">
        <title>Streptomyces klenkii sp. nov., isolated from deep marine sediment.</title>
        <authorList>
            <person name="Veyisoglu A."/>
            <person name="Sahin N."/>
        </authorList>
    </citation>
    <scope>NUCLEOTIDE SEQUENCE [LARGE SCALE GENOMIC DNA]</scope>
    <source>
        <strain evidence="1 3">KCTC 29202</strain>
    </source>
</reference>
<dbReference type="EMBL" id="RBAM01000045">
    <property type="protein sequence ID" value="RKN59432.1"/>
    <property type="molecule type" value="Genomic_DNA"/>
</dbReference>
<comment type="caution">
    <text evidence="1">The sequence shown here is derived from an EMBL/GenBank/DDBJ whole genome shotgun (WGS) entry which is preliminary data.</text>
</comment>
<evidence type="ECO:0000313" key="3">
    <source>
        <dbReference type="Proteomes" id="UP000270343"/>
    </source>
</evidence>
<accession>A0A3B0AFB3</accession>
<gene>
    <name evidence="2" type="ORF">D7231_21790</name>
    <name evidence="1" type="ORF">D7231_34350</name>
</gene>
<proteinExistence type="predicted"/>
<evidence type="ECO:0000313" key="1">
    <source>
        <dbReference type="EMBL" id="RKN59432.1"/>
    </source>
</evidence>
<dbReference type="EMBL" id="RBAM01000009">
    <property type="protein sequence ID" value="RKN69709.1"/>
    <property type="molecule type" value="Genomic_DNA"/>
</dbReference>
<feature type="non-terminal residue" evidence="1">
    <location>
        <position position="28"/>
    </location>
</feature>
<reference evidence="1" key="2">
    <citation type="submission" date="2018-09" db="EMBL/GenBank/DDBJ databases">
        <authorList>
            <person name="Parvin R."/>
            <person name="Begum J.A."/>
            <person name="Chowdhury E.H."/>
            <person name="Islam M.R."/>
            <person name="Harder T."/>
        </authorList>
    </citation>
    <scope>NUCLEOTIDE SEQUENCE</scope>
    <source>
        <strain evidence="1">KCTC 29202</strain>
    </source>
</reference>